<dbReference type="Gene3D" id="3.10.450.50">
    <property type="match status" value="1"/>
</dbReference>
<accession>A0A7Y7XZ35</accession>
<dbReference type="EMBL" id="JACAQE010000002">
    <property type="protein sequence ID" value="NWC13747.1"/>
    <property type="molecule type" value="Genomic_DNA"/>
</dbReference>
<dbReference type="PANTHER" id="PTHR43280:SF27">
    <property type="entry name" value="TRANSCRIPTIONAL REGULATOR MTLR"/>
    <property type="match status" value="1"/>
</dbReference>
<dbReference type="SUPFAM" id="SSF54427">
    <property type="entry name" value="NTF2-like"/>
    <property type="match status" value="1"/>
</dbReference>
<reference evidence="5 6" key="1">
    <citation type="submission" date="2020-04" db="EMBL/GenBank/DDBJ databases">
        <title>Molecular characterization of pseudomonads from Agaricus bisporus reveal novel blotch 2 pathogens in Western Europe.</title>
        <authorList>
            <person name="Taparia T."/>
            <person name="Krijger M."/>
            <person name="Haynes E."/>
            <person name="Elpinstone J.G."/>
            <person name="Noble R."/>
            <person name="Van Der Wolf J."/>
        </authorList>
    </citation>
    <scope>NUCLEOTIDE SEQUENCE [LARGE SCALE GENOMIC DNA]</scope>
    <source>
        <strain evidence="5 6">IPO3738</strain>
    </source>
</reference>
<dbReference type="RefSeq" id="WP_017127344.1">
    <property type="nucleotide sequence ID" value="NZ_JACAQE010000002.1"/>
</dbReference>
<evidence type="ECO:0000313" key="6">
    <source>
        <dbReference type="Proteomes" id="UP000517547"/>
    </source>
</evidence>
<keyword evidence="2" id="KW-0238">DNA-binding</keyword>
<name>A0A7Y7XZ35_9PSED</name>
<evidence type="ECO:0000256" key="1">
    <source>
        <dbReference type="ARBA" id="ARBA00023015"/>
    </source>
</evidence>
<dbReference type="InterPro" id="IPR032710">
    <property type="entry name" value="NTF2-like_dom_sf"/>
</dbReference>
<gene>
    <name evidence="5" type="ORF">HX845_08855</name>
</gene>
<dbReference type="PANTHER" id="PTHR43280">
    <property type="entry name" value="ARAC-FAMILY TRANSCRIPTIONAL REGULATOR"/>
    <property type="match status" value="1"/>
</dbReference>
<dbReference type="Proteomes" id="UP000517547">
    <property type="component" value="Unassembled WGS sequence"/>
</dbReference>
<dbReference type="Gene3D" id="1.10.10.60">
    <property type="entry name" value="Homeodomain-like"/>
    <property type="match status" value="1"/>
</dbReference>
<dbReference type="PROSITE" id="PS00041">
    <property type="entry name" value="HTH_ARAC_FAMILY_1"/>
    <property type="match status" value="1"/>
</dbReference>
<feature type="domain" description="HTH araC/xylS-type" evidence="4">
    <location>
        <begin position="157"/>
        <end position="260"/>
    </location>
</feature>
<organism evidence="5 6">
    <name type="scientific">Pseudomonas gingeri</name>
    <dbReference type="NCBI Taxonomy" id="117681"/>
    <lineage>
        <taxon>Bacteria</taxon>
        <taxon>Pseudomonadati</taxon>
        <taxon>Pseudomonadota</taxon>
        <taxon>Gammaproteobacteria</taxon>
        <taxon>Pseudomonadales</taxon>
        <taxon>Pseudomonadaceae</taxon>
        <taxon>Pseudomonas</taxon>
    </lineage>
</organism>
<dbReference type="Pfam" id="PF12680">
    <property type="entry name" value="SnoaL_2"/>
    <property type="match status" value="1"/>
</dbReference>
<sequence length="271" mass="31099">MSEDDDGPAQTRATGETVLRYHLCWKHRDLDGVMALYHPDIQYHDFFQNRLLGLADLREYVRVSMPRESDEALEHSDRIRLDGNTAFIQYKITLRGGEGLVSFRSSEAITVRDGLIWRVNEYASLVHEQPARSATGVLRPAVSRLGLSPRQLSFMADDLQQYFERQQAYLDPELDLQRVAKECGYSRNQISYLLNQVLGQSFYRYVNQARLQHLLAALDKAEQPARIDELAFAAGFNSLSAFYKCFREHTGLSPKAYARQISLRARAQDTF</sequence>
<keyword evidence="1" id="KW-0805">Transcription regulation</keyword>
<proteinExistence type="predicted"/>
<dbReference type="AlphaFoldDB" id="A0A7Y7XZ35"/>
<dbReference type="SMART" id="SM00342">
    <property type="entry name" value="HTH_ARAC"/>
    <property type="match status" value="1"/>
</dbReference>
<dbReference type="Pfam" id="PF12833">
    <property type="entry name" value="HTH_18"/>
    <property type="match status" value="1"/>
</dbReference>
<dbReference type="GO" id="GO:0003700">
    <property type="term" value="F:DNA-binding transcription factor activity"/>
    <property type="evidence" value="ECO:0007669"/>
    <property type="project" value="InterPro"/>
</dbReference>
<keyword evidence="3" id="KW-0804">Transcription</keyword>
<dbReference type="SUPFAM" id="SSF46689">
    <property type="entry name" value="Homeodomain-like"/>
    <property type="match status" value="1"/>
</dbReference>
<dbReference type="PROSITE" id="PS01124">
    <property type="entry name" value="HTH_ARAC_FAMILY_2"/>
    <property type="match status" value="1"/>
</dbReference>
<evidence type="ECO:0000256" key="3">
    <source>
        <dbReference type="ARBA" id="ARBA00023163"/>
    </source>
</evidence>
<dbReference type="InterPro" id="IPR037401">
    <property type="entry name" value="SnoaL-like"/>
</dbReference>
<evidence type="ECO:0000259" key="4">
    <source>
        <dbReference type="PROSITE" id="PS01124"/>
    </source>
</evidence>
<evidence type="ECO:0000313" key="5">
    <source>
        <dbReference type="EMBL" id="NWC13747.1"/>
    </source>
</evidence>
<dbReference type="GO" id="GO:0043565">
    <property type="term" value="F:sequence-specific DNA binding"/>
    <property type="evidence" value="ECO:0007669"/>
    <property type="project" value="InterPro"/>
</dbReference>
<comment type="caution">
    <text evidence="5">The sequence shown here is derived from an EMBL/GenBank/DDBJ whole genome shotgun (WGS) entry which is preliminary data.</text>
</comment>
<dbReference type="InterPro" id="IPR018062">
    <property type="entry name" value="HTH_AraC-typ_CS"/>
</dbReference>
<dbReference type="InterPro" id="IPR018060">
    <property type="entry name" value="HTH_AraC"/>
</dbReference>
<evidence type="ECO:0000256" key="2">
    <source>
        <dbReference type="ARBA" id="ARBA00023125"/>
    </source>
</evidence>
<dbReference type="InterPro" id="IPR009057">
    <property type="entry name" value="Homeodomain-like_sf"/>
</dbReference>
<dbReference type="GO" id="GO:0009893">
    <property type="term" value="P:positive regulation of metabolic process"/>
    <property type="evidence" value="ECO:0007669"/>
    <property type="project" value="UniProtKB-ARBA"/>
</dbReference>
<protein>
    <submittedName>
        <fullName evidence="5">Helix-turn-helix domain-containing protein</fullName>
    </submittedName>
</protein>